<feature type="compositionally biased region" description="Polar residues" evidence="1">
    <location>
        <begin position="61"/>
        <end position="72"/>
    </location>
</feature>
<evidence type="ECO:0000259" key="2">
    <source>
        <dbReference type="Pfam" id="PF23602"/>
    </source>
</evidence>
<sequence length="80" mass="9120">MCRLDFSLVDDEENNQIILDLGIYRHLDTSLVDVDVHPNYVRVLVKNKAFQLVLPEEVKPDSSSARRSQTTGHLVVTMPK</sequence>
<evidence type="ECO:0000313" key="4">
    <source>
        <dbReference type="Proteomes" id="UP000770717"/>
    </source>
</evidence>
<keyword evidence="4" id="KW-1185">Reference proteome</keyword>
<feature type="region of interest" description="Disordered" evidence="1">
    <location>
        <begin position="61"/>
        <end position="80"/>
    </location>
</feature>
<evidence type="ECO:0000313" key="3">
    <source>
        <dbReference type="EMBL" id="KAG9462041.1"/>
    </source>
</evidence>
<evidence type="ECO:0000256" key="1">
    <source>
        <dbReference type="SAM" id="MobiDB-lite"/>
    </source>
</evidence>
<dbReference type="InterPro" id="IPR056496">
    <property type="entry name" value="CS_DNAAF11_C"/>
</dbReference>
<dbReference type="EMBL" id="WNTK01014081">
    <property type="protein sequence ID" value="KAG9462041.1"/>
    <property type="molecule type" value="Genomic_DNA"/>
</dbReference>
<comment type="caution">
    <text evidence="3">The sequence shown here is derived from an EMBL/GenBank/DDBJ whole genome shotgun (WGS) entry which is preliminary data.</text>
</comment>
<dbReference type="Pfam" id="PF23602">
    <property type="entry name" value="CS_DNAAF11_C"/>
    <property type="match status" value="1"/>
</dbReference>
<proteinExistence type="predicted"/>
<organism evidence="3 4">
    <name type="scientific">Eleutherodactylus coqui</name>
    <name type="common">Puerto Rican coqui</name>
    <dbReference type="NCBI Taxonomy" id="57060"/>
    <lineage>
        <taxon>Eukaryota</taxon>
        <taxon>Metazoa</taxon>
        <taxon>Chordata</taxon>
        <taxon>Craniata</taxon>
        <taxon>Vertebrata</taxon>
        <taxon>Euteleostomi</taxon>
        <taxon>Amphibia</taxon>
        <taxon>Batrachia</taxon>
        <taxon>Anura</taxon>
        <taxon>Neobatrachia</taxon>
        <taxon>Hyloidea</taxon>
        <taxon>Eleutherodactylidae</taxon>
        <taxon>Eleutherodactylinae</taxon>
        <taxon>Eleutherodactylus</taxon>
        <taxon>Eleutherodactylus</taxon>
    </lineage>
</organism>
<accession>A0A8J6EBZ3</accession>
<dbReference type="Proteomes" id="UP000770717">
    <property type="component" value="Unassembled WGS sequence"/>
</dbReference>
<name>A0A8J6EBZ3_ELECQ</name>
<reference evidence="3" key="1">
    <citation type="thesis" date="2020" institute="ProQuest LLC" country="789 East Eisenhower Parkway, Ann Arbor, MI, USA">
        <title>Comparative Genomics and Chromosome Evolution.</title>
        <authorList>
            <person name="Mudd A.B."/>
        </authorList>
    </citation>
    <scope>NUCLEOTIDE SEQUENCE</scope>
    <source>
        <strain evidence="3">HN-11 Male</strain>
        <tissue evidence="3">Kidney and liver</tissue>
    </source>
</reference>
<protein>
    <recommendedName>
        <fullName evidence="2">Dynein axonemal assembly factor 11-like CS domain-containing protein</fullName>
    </recommendedName>
</protein>
<gene>
    <name evidence="3" type="ORF">GDO78_015037</name>
</gene>
<dbReference type="OrthoDB" id="10250990at2759"/>
<feature type="non-terminal residue" evidence="3">
    <location>
        <position position="80"/>
    </location>
</feature>
<dbReference type="CDD" id="cd00298">
    <property type="entry name" value="ACD_sHsps_p23-like"/>
    <property type="match status" value="1"/>
</dbReference>
<dbReference type="AlphaFoldDB" id="A0A8J6EBZ3"/>
<feature type="domain" description="Dynein axonemal assembly factor 11-like CS" evidence="2">
    <location>
        <begin position="3"/>
        <end position="80"/>
    </location>
</feature>